<accession>A0A9D4F7L0</accession>
<keyword evidence="2" id="KW-1185">Reference proteome</keyword>
<name>A0A9D4F7L0_DREPO</name>
<proteinExistence type="predicted"/>
<reference evidence="1" key="1">
    <citation type="journal article" date="2019" name="bioRxiv">
        <title>The Genome of the Zebra Mussel, Dreissena polymorpha: A Resource for Invasive Species Research.</title>
        <authorList>
            <person name="McCartney M.A."/>
            <person name="Auch B."/>
            <person name="Kono T."/>
            <person name="Mallez S."/>
            <person name="Zhang Y."/>
            <person name="Obille A."/>
            <person name="Becker A."/>
            <person name="Abrahante J.E."/>
            <person name="Garbe J."/>
            <person name="Badalamenti J.P."/>
            <person name="Herman A."/>
            <person name="Mangelson H."/>
            <person name="Liachko I."/>
            <person name="Sullivan S."/>
            <person name="Sone E.D."/>
            <person name="Koren S."/>
            <person name="Silverstein K.A.T."/>
            <person name="Beckman K.B."/>
            <person name="Gohl D.M."/>
        </authorList>
    </citation>
    <scope>NUCLEOTIDE SEQUENCE</scope>
    <source>
        <strain evidence="1">Duluth1</strain>
        <tissue evidence="1">Whole animal</tissue>
    </source>
</reference>
<comment type="caution">
    <text evidence="1">The sequence shown here is derived from an EMBL/GenBank/DDBJ whole genome shotgun (WGS) entry which is preliminary data.</text>
</comment>
<gene>
    <name evidence="1" type="ORF">DPMN_147346</name>
</gene>
<evidence type="ECO:0000313" key="2">
    <source>
        <dbReference type="Proteomes" id="UP000828390"/>
    </source>
</evidence>
<dbReference type="AlphaFoldDB" id="A0A9D4F7L0"/>
<organism evidence="1 2">
    <name type="scientific">Dreissena polymorpha</name>
    <name type="common">Zebra mussel</name>
    <name type="synonym">Mytilus polymorpha</name>
    <dbReference type="NCBI Taxonomy" id="45954"/>
    <lineage>
        <taxon>Eukaryota</taxon>
        <taxon>Metazoa</taxon>
        <taxon>Spiralia</taxon>
        <taxon>Lophotrochozoa</taxon>
        <taxon>Mollusca</taxon>
        <taxon>Bivalvia</taxon>
        <taxon>Autobranchia</taxon>
        <taxon>Heteroconchia</taxon>
        <taxon>Euheterodonta</taxon>
        <taxon>Imparidentia</taxon>
        <taxon>Neoheterodontei</taxon>
        <taxon>Myida</taxon>
        <taxon>Dreissenoidea</taxon>
        <taxon>Dreissenidae</taxon>
        <taxon>Dreissena</taxon>
    </lineage>
</organism>
<sequence length="57" mass="6275">MSLVDANYLFIWVNIGLQGGCSDAQIWNQSNLMLAIERELIGIPEETPCPGDDRPIG</sequence>
<reference evidence="1" key="2">
    <citation type="submission" date="2020-11" db="EMBL/GenBank/DDBJ databases">
        <authorList>
            <person name="McCartney M.A."/>
            <person name="Auch B."/>
            <person name="Kono T."/>
            <person name="Mallez S."/>
            <person name="Becker A."/>
            <person name="Gohl D.M."/>
            <person name="Silverstein K.A.T."/>
            <person name="Koren S."/>
            <person name="Bechman K.B."/>
            <person name="Herman A."/>
            <person name="Abrahante J.E."/>
            <person name="Garbe J."/>
        </authorList>
    </citation>
    <scope>NUCLEOTIDE SEQUENCE</scope>
    <source>
        <strain evidence="1">Duluth1</strain>
        <tissue evidence="1">Whole animal</tissue>
    </source>
</reference>
<evidence type="ECO:0000313" key="1">
    <source>
        <dbReference type="EMBL" id="KAH3793824.1"/>
    </source>
</evidence>
<dbReference type="Proteomes" id="UP000828390">
    <property type="component" value="Unassembled WGS sequence"/>
</dbReference>
<dbReference type="EMBL" id="JAIWYP010000007">
    <property type="protein sequence ID" value="KAH3793824.1"/>
    <property type="molecule type" value="Genomic_DNA"/>
</dbReference>
<protein>
    <submittedName>
        <fullName evidence="1">Uncharacterized protein</fullName>
    </submittedName>
</protein>